<dbReference type="InterPro" id="IPR035979">
    <property type="entry name" value="RBD_domain_sf"/>
</dbReference>
<organism evidence="6 7">
    <name type="scientific">Orbilia brochopaga</name>
    <dbReference type="NCBI Taxonomy" id="3140254"/>
    <lineage>
        <taxon>Eukaryota</taxon>
        <taxon>Fungi</taxon>
        <taxon>Dikarya</taxon>
        <taxon>Ascomycota</taxon>
        <taxon>Pezizomycotina</taxon>
        <taxon>Orbiliomycetes</taxon>
        <taxon>Orbiliales</taxon>
        <taxon>Orbiliaceae</taxon>
        <taxon>Orbilia</taxon>
    </lineage>
</organism>
<dbReference type="FunFam" id="3.30.70.330:FF:000089">
    <property type="entry name" value="RNA binding protein"/>
    <property type="match status" value="1"/>
</dbReference>
<dbReference type="InterPro" id="IPR012677">
    <property type="entry name" value="Nucleotide-bd_a/b_plait_sf"/>
</dbReference>
<evidence type="ECO:0000313" key="6">
    <source>
        <dbReference type="EMBL" id="KAK6359910.1"/>
    </source>
</evidence>
<dbReference type="SMART" id="SM00360">
    <property type="entry name" value="RRM"/>
    <property type="match status" value="2"/>
</dbReference>
<dbReference type="AlphaFoldDB" id="A0AAV9VD43"/>
<feature type="compositionally biased region" description="Acidic residues" evidence="4">
    <location>
        <begin position="314"/>
        <end position="323"/>
    </location>
</feature>
<evidence type="ECO:0000256" key="4">
    <source>
        <dbReference type="SAM" id="MobiDB-lite"/>
    </source>
</evidence>
<feature type="region of interest" description="Disordered" evidence="4">
    <location>
        <begin position="303"/>
        <end position="365"/>
    </location>
</feature>
<dbReference type="CDD" id="cd00590">
    <property type="entry name" value="RRM_SF"/>
    <property type="match status" value="1"/>
</dbReference>
<name>A0AAV9VD43_9PEZI</name>
<feature type="region of interest" description="Disordered" evidence="4">
    <location>
        <begin position="29"/>
        <end position="51"/>
    </location>
</feature>
<dbReference type="PANTHER" id="PTHR10501">
    <property type="entry name" value="U1 SMALL NUCLEAR RIBONUCLEOPROTEIN A/U2 SMALL NUCLEAR RIBONUCLEOPROTEIN B"/>
    <property type="match status" value="1"/>
</dbReference>
<proteinExistence type="predicted"/>
<dbReference type="GO" id="GO:0003723">
    <property type="term" value="F:RNA binding"/>
    <property type="evidence" value="ECO:0007669"/>
    <property type="project" value="UniProtKB-UniRule"/>
</dbReference>
<dbReference type="Gene3D" id="3.30.70.330">
    <property type="match status" value="2"/>
</dbReference>
<dbReference type="InterPro" id="IPR000504">
    <property type="entry name" value="RRM_dom"/>
</dbReference>
<protein>
    <submittedName>
        <fullName evidence="6">Cell cycle RNA binding protein whi3</fullName>
    </submittedName>
</protein>
<dbReference type="EMBL" id="JAVHNQ010000001">
    <property type="protein sequence ID" value="KAK6359910.1"/>
    <property type="molecule type" value="Genomic_DNA"/>
</dbReference>
<keyword evidence="1" id="KW-0597">Phosphoprotein</keyword>
<feature type="compositionally biased region" description="Low complexity" evidence="4">
    <location>
        <begin position="201"/>
        <end position="222"/>
    </location>
</feature>
<evidence type="ECO:0000313" key="7">
    <source>
        <dbReference type="Proteomes" id="UP001375240"/>
    </source>
</evidence>
<comment type="caution">
    <text evidence="6">The sequence shown here is derived from an EMBL/GenBank/DDBJ whole genome shotgun (WGS) entry which is preliminary data.</text>
</comment>
<feature type="region of interest" description="Disordered" evidence="4">
    <location>
        <begin position="546"/>
        <end position="566"/>
    </location>
</feature>
<keyword evidence="7" id="KW-1185">Reference proteome</keyword>
<gene>
    <name evidence="6" type="primary">WHI3</name>
    <name evidence="6" type="ORF">TWF696_001037</name>
</gene>
<feature type="compositionally biased region" description="Polar residues" evidence="4">
    <location>
        <begin position="356"/>
        <end position="365"/>
    </location>
</feature>
<dbReference type="Pfam" id="PF00076">
    <property type="entry name" value="RRM_1"/>
    <property type="match status" value="1"/>
</dbReference>
<feature type="domain" description="RRM" evidence="5">
    <location>
        <begin position="438"/>
        <end position="515"/>
    </location>
</feature>
<evidence type="ECO:0000256" key="3">
    <source>
        <dbReference type="PROSITE-ProRule" id="PRU00176"/>
    </source>
</evidence>
<accession>A0AAV9VD43</accession>
<keyword evidence="2 3" id="KW-0694">RNA-binding</keyword>
<dbReference type="Proteomes" id="UP001375240">
    <property type="component" value="Unassembled WGS sequence"/>
</dbReference>
<dbReference type="PROSITE" id="PS50102">
    <property type="entry name" value="RRM"/>
    <property type="match status" value="1"/>
</dbReference>
<reference evidence="6 7" key="1">
    <citation type="submission" date="2019-10" db="EMBL/GenBank/DDBJ databases">
        <authorList>
            <person name="Palmer J.M."/>
        </authorList>
    </citation>
    <scope>NUCLEOTIDE SEQUENCE [LARGE SCALE GENOMIC DNA]</scope>
    <source>
        <strain evidence="6 7">TWF696</strain>
    </source>
</reference>
<evidence type="ECO:0000256" key="1">
    <source>
        <dbReference type="ARBA" id="ARBA00022553"/>
    </source>
</evidence>
<evidence type="ECO:0000259" key="5">
    <source>
        <dbReference type="PROSITE" id="PS50102"/>
    </source>
</evidence>
<feature type="region of interest" description="Disordered" evidence="4">
    <location>
        <begin position="185"/>
        <end position="228"/>
    </location>
</feature>
<sequence>MAAVLPLSRMSAANLSGTTTAPSYEFHSVRSRESISSGSGGSQSPPATGHSMISPFPFDHGLFSSRGISPVPEEGGPPVVVDGKDGLLLNGAALAAAAESTIMIMGLPRGITDRELRSIFIFAKDFVNVELVPDSPLEDERLPSPKRTAIARFRSFQAAHEAKDHINSKKGEIFEGEILQATLPISQPQTTISGRRNTTDSSSRPSLLSTSASSMSSSGRSLGKAQGLQAPFSTTEAIIPPAGLIGTIPPSLAASSLSIGSGIPSLPTSKSFSSSSDYSIGPSPEYITDSFPNMPVRISGSVGPSSGKALLMESEPETNEEYDSMLSDHSRYLYTNPSALGTDPAPLAATQKPRRSTNPASMTSRFSQLSLNTNNLPPLTVPMVGSPATMVPGNTSTLTSPISIPMSATTAAPNSGILPQYGRMLPAANPADQNPPCNTLYVGNLPANTSEDELKALFSRQRGYKRLCFRTKANGPMCFVEFEDVAYATRALTELYGRGLSNSVKGGIRLSFSKNPLGVRSNQNPANLQSPTTPATGAAAGGLFSTALHAPPGLPHPGVTPAAVRPNPLEAAAPPLAPLATAIPPRDPAYAAAAAPGTLAYHESLMASPVSYPSTTQSALGFTPVTTTTTSSSSANGFTAPIAPPNIPNFMVGK</sequence>
<dbReference type="CDD" id="cd12245">
    <property type="entry name" value="RRM_scw1_like"/>
    <property type="match status" value="1"/>
</dbReference>
<evidence type="ECO:0000256" key="2">
    <source>
        <dbReference type="ARBA" id="ARBA00022884"/>
    </source>
</evidence>
<dbReference type="SUPFAM" id="SSF54928">
    <property type="entry name" value="RNA-binding domain, RBD"/>
    <property type="match status" value="2"/>
</dbReference>
<feature type="compositionally biased region" description="Polar residues" evidence="4">
    <location>
        <begin position="185"/>
        <end position="200"/>
    </location>
</feature>